<name>A0AAN7U2X3_9MYCE</name>
<protein>
    <submittedName>
        <fullName evidence="5">Uncharacterized protein</fullName>
    </submittedName>
</protein>
<dbReference type="GO" id="GO:0005739">
    <property type="term" value="C:mitochondrion"/>
    <property type="evidence" value="ECO:0007669"/>
    <property type="project" value="UniProtKB-SubCell"/>
</dbReference>
<dbReference type="PROSITE" id="PS51808">
    <property type="entry name" value="CHCH"/>
    <property type="match status" value="1"/>
</dbReference>
<comment type="caution">
    <text evidence="5">The sequence shown here is derived from an EMBL/GenBank/DDBJ whole genome shotgun (WGS) entry which is preliminary data.</text>
</comment>
<dbReference type="EMBL" id="JAVFKY010000005">
    <property type="protein sequence ID" value="KAK5575763.1"/>
    <property type="molecule type" value="Genomic_DNA"/>
</dbReference>
<sequence length="106" mass="12909">MNENNNDQENVKPLNEMTKEERTNYSLKRAPDYHGKEENVLNKSRTQCWEARDKYYKCLDDNNDNEPKCKEFYDELNKNCLKSWSEYFVKKRKSDKNIQAFLNRKD</sequence>
<reference evidence="5 6" key="1">
    <citation type="submission" date="2023-11" db="EMBL/GenBank/DDBJ databases">
        <title>Dfirmibasis_genome.</title>
        <authorList>
            <person name="Edelbroek B."/>
            <person name="Kjellin J."/>
            <person name="Jerlstrom-Hultqvist J."/>
            <person name="Soderbom F."/>
        </authorList>
    </citation>
    <scope>NUCLEOTIDE SEQUENCE [LARGE SCALE GENOMIC DNA]</scope>
    <source>
        <strain evidence="5 6">TNS-C-14</strain>
    </source>
</reference>
<dbReference type="InterPro" id="IPR048280">
    <property type="entry name" value="COX6B-like"/>
</dbReference>
<dbReference type="GO" id="GO:0008535">
    <property type="term" value="P:respiratory chain complex IV assembly"/>
    <property type="evidence" value="ECO:0007669"/>
    <property type="project" value="InterPro"/>
</dbReference>
<accession>A0AAN7U2X3</accession>
<dbReference type="InterPro" id="IPR042289">
    <property type="entry name" value="COA6"/>
</dbReference>
<evidence type="ECO:0000256" key="2">
    <source>
        <dbReference type="ARBA" id="ARBA00023128"/>
    </source>
</evidence>
<dbReference type="InterPro" id="IPR036549">
    <property type="entry name" value="CX6/COA6-like_sf"/>
</dbReference>
<comment type="subcellular location">
    <subcellularLocation>
        <location evidence="1">Mitochondrion</location>
    </subcellularLocation>
</comment>
<feature type="compositionally biased region" description="Basic and acidic residues" evidence="4">
    <location>
        <begin position="17"/>
        <end position="31"/>
    </location>
</feature>
<organism evidence="5 6">
    <name type="scientific">Dictyostelium firmibasis</name>
    <dbReference type="NCBI Taxonomy" id="79012"/>
    <lineage>
        <taxon>Eukaryota</taxon>
        <taxon>Amoebozoa</taxon>
        <taxon>Evosea</taxon>
        <taxon>Eumycetozoa</taxon>
        <taxon>Dictyostelia</taxon>
        <taxon>Dictyosteliales</taxon>
        <taxon>Dictyosteliaceae</taxon>
        <taxon>Dictyostelium</taxon>
    </lineage>
</organism>
<dbReference type="Proteomes" id="UP001344447">
    <property type="component" value="Unassembled WGS sequence"/>
</dbReference>
<proteinExistence type="predicted"/>
<dbReference type="PANTHER" id="PTHR46690">
    <property type="entry name" value="CYTOCHROME C OXIDASE ASSEMBLY FACTOR 6 HOMOLOG"/>
    <property type="match status" value="1"/>
</dbReference>
<keyword evidence="3" id="KW-1015">Disulfide bond</keyword>
<dbReference type="Pfam" id="PF02297">
    <property type="entry name" value="COX6B"/>
    <property type="match status" value="1"/>
</dbReference>
<evidence type="ECO:0000256" key="1">
    <source>
        <dbReference type="ARBA" id="ARBA00004173"/>
    </source>
</evidence>
<dbReference type="GO" id="GO:0042775">
    <property type="term" value="P:mitochondrial ATP synthesis coupled electron transport"/>
    <property type="evidence" value="ECO:0007669"/>
    <property type="project" value="TreeGrafter"/>
</dbReference>
<feature type="region of interest" description="Disordered" evidence="4">
    <location>
        <begin position="1"/>
        <end position="31"/>
    </location>
</feature>
<dbReference type="SUPFAM" id="SSF47694">
    <property type="entry name" value="Cytochrome c oxidase subunit h"/>
    <property type="match status" value="1"/>
</dbReference>
<gene>
    <name evidence="5" type="ORF">RB653_006897</name>
</gene>
<evidence type="ECO:0000313" key="5">
    <source>
        <dbReference type="EMBL" id="KAK5575763.1"/>
    </source>
</evidence>
<keyword evidence="2" id="KW-0496">Mitochondrion</keyword>
<dbReference type="Gene3D" id="1.10.10.140">
    <property type="entry name" value="Cytochrome c oxidase, subunit VIb"/>
    <property type="match status" value="1"/>
</dbReference>
<evidence type="ECO:0000256" key="3">
    <source>
        <dbReference type="ARBA" id="ARBA00023157"/>
    </source>
</evidence>
<dbReference type="AlphaFoldDB" id="A0AAN7U2X3"/>
<evidence type="ECO:0000256" key="4">
    <source>
        <dbReference type="SAM" id="MobiDB-lite"/>
    </source>
</evidence>
<evidence type="ECO:0000313" key="6">
    <source>
        <dbReference type="Proteomes" id="UP001344447"/>
    </source>
</evidence>
<keyword evidence="6" id="KW-1185">Reference proteome</keyword>
<dbReference type="PANTHER" id="PTHR46690:SF1">
    <property type="entry name" value="CYTOCHROME C OXIDASE ASSEMBLY FACTOR 6 HOMOLOG"/>
    <property type="match status" value="1"/>
</dbReference>